<accession>A0A0D6B428</accession>
<dbReference type="PANTHER" id="PTHR43297">
    <property type="entry name" value="OLIGOPEPTIDE TRANSPORT ATP-BINDING PROTEIN APPD"/>
    <property type="match status" value="1"/>
</dbReference>
<evidence type="ECO:0000256" key="6">
    <source>
        <dbReference type="ARBA" id="ARBA00022840"/>
    </source>
</evidence>
<dbReference type="eggNOG" id="COG0444">
    <property type="taxonomic scope" value="Bacteria"/>
</dbReference>
<dbReference type="InterPro" id="IPR027417">
    <property type="entry name" value="P-loop_NTPase"/>
</dbReference>
<dbReference type="KEGG" id="rsu:NHU_02474"/>
<dbReference type="PANTHER" id="PTHR43297:SF2">
    <property type="entry name" value="DIPEPTIDE TRANSPORT ATP-BINDING PROTEIN DPPD"/>
    <property type="match status" value="1"/>
</dbReference>
<keyword evidence="4" id="KW-1003">Cell membrane</keyword>
<evidence type="ECO:0000259" key="8">
    <source>
        <dbReference type="PROSITE" id="PS50893"/>
    </source>
</evidence>
<sequence length="326" mass="35662">MALLSIRNLSVEFSTAGGPFRAVDGVDVTVDKGEILAIVGESGSGKSVSMMALMGLLPWTARITADEMSFDGTDLRSLTPRQRRRVIGRDISMIFQEPMTSLNPCFTAGFQIKETLRQHLGLTSKQRHARAIELMEMVGIPDPERRLNAFPHQLSGGMSQRVMIAMALACEPRLLIADEPTTALDVTIQAQILDLLRGLQGRTGLALILITHDMGVVAETAERVQVQYAGQKVEEQPVRALFETPHHPYTAALLAALPERATERRLPTIPGVVPGQFDRPEGCLFAPRCRFADDRCHRAAAPVQPPGLGLARCHYPLATEAEETAR</sequence>
<dbReference type="EMBL" id="AP014800">
    <property type="protein sequence ID" value="BAQ69625.1"/>
    <property type="molecule type" value="Genomic_DNA"/>
</dbReference>
<dbReference type="GO" id="GO:0005886">
    <property type="term" value="C:plasma membrane"/>
    <property type="evidence" value="ECO:0007669"/>
    <property type="project" value="UniProtKB-SubCell"/>
</dbReference>
<dbReference type="PATRIC" id="fig|35806.4.peg.2551"/>
<keyword evidence="7" id="KW-0472">Membrane</keyword>
<comment type="similarity">
    <text evidence="2">Belongs to the ABC transporter superfamily.</text>
</comment>
<feature type="domain" description="ABC transporter" evidence="8">
    <location>
        <begin position="6"/>
        <end position="254"/>
    </location>
</feature>
<dbReference type="GO" id="GO:0055085">
    <property type="term" value="P:transmembrane transport"/>
    <property type="evidence" value="ECO:0007669"/>
    <property type="project" value="UniProtKB-ARBA"/>
</dbReference>
<dbReference type="PROSITE" id="PS50893">
    <property type="entry name" value="ABC_TRANSPORTER_2"/>
    <property type="match status" value="1"/>
</dbReference>
<evidence type="ECO:0000313" key="10">
    <source>
        <dbReference type="Proteomes" id="UP000064912"/>
    </source>
</evidence>
<protein>
    <submittedName>
        <fullName evidence="9">Dipeptide ABC transporter ATP-binding protein</fullName>
    </submittedName>
</protein>
<keyword evidence="5" id="KW-0547">Nucleotide-binding</keyword>
<evidence type="ECO:0000313" key="9">
    <source>
        <dbReference type="EMBL" id="BAQ69625.1"/>
    </source>
</evidence>
<dbReference type="NCBIfam" id="TIGR01727">
    <property type="entry name" value="oligo_HPY"/>
    <property type="match status" value="1"/>
</dbReference>
<dbReference type="Gene3D" id="3.40.50.300">
    <property type="entry name" value="P-loop containing nucleotide triphosphate hydrolases"/>
    <property type="match status" value="1"/>
</dbReference>
<dbReference type="RefSeq" id="WP_060835103.1">
    <property type="nucleotide sequence ID" value="NZ_JAESJE010000124.1"/>
</dbReference>
<dbReference type="CDD" id="cd03257">
    <property type="entry name" value="ABC_NikE_OppD_transporters"/>
    <property type="match status" value="1"/>
</dbReference>
<dbReference type="PROSITE" id="PS00211">
    <property type="entry name" value="ABC_TRANSPORTER_1"/>
    <property type="match status" value="1"/>
</dbReference>
<dbReference type="InterPro" id="IPR017871">
    <property type="entry name" value="ABC_transporter-like_CS"/>
</dbReference>
<dbReference type="GO" id="GO:0016887">
    <property type="term" value="F:ATP hydrolysis activity"/>
    <property type="evidence" value="ECO:0007669"/>
    <property type="project" value="InterPro"/>
</dbReference>
<evidence type="ECO:0000256" key="1">
    <source>
        <dbReference type="ARBA" id="ARBA00004417"/>
    </source>
</evidence>
<dbReference type="AlphaFoldDB" id="A0A0D6B428"/>
<name>A0A0D6B428_RHOSU</name>
<dbReference type="SMART" id="SM00382">
    <property type="entry name" value="AAA"/>
    <property type="match status" value="1"/>
</dbReference>
<keyword evidence="3" id="KW-0813">Transport</keyword>
<dbReference type="GO" id="GO:0005524">
    <property type="term" value="F:ATP binding"/>
    <property type="evidence" value="ECO:0007669"/>
    <property type="project" value="UniProtKB-KW"/>
</dbReference>
<evidence type="ECO:0000256" key="5">
    <source>
        <dbReference type="ARBA" id="ARBA00022741"/>
    </source>
</evidence>
<dbReference type="InterPro" id="IPR003439">
    <property type="entry name" value="ABC_transporter-like_ATP-bd"/>
</dbReference>
<evidence type="ECO:0000256" key="2">
    <source>
        <dbReference type="ARBA" id="ARBA00005417"/>
    </source>
</evidence>
<dbReference type="GO" id="GO:0015833">
    <property type="term" value="P:peptide transport"/>
    <property type="evidence" value="ECO:0007669"/>
    <property type="project" value="InterPro"/>
</dbReference>
<dbReference type="InterPro" id="IPR013563">
    <property type="entry name" value="Oligopep_ABC_C"/>
</dbReference>
<dbReference type="Proteomes" id="UP000064912">
    <property type="component" value="Chromosome"/>
</dbReference>
<dbReference type="FunFam" id="3.40.50.300:FF:000016">
    <property type="entry name" value="Oligopeptide ABC transporter ATP-binding component"/>
    <property type="match status" value="1"/>
</dbReference>
<organism evidence="9 10">
    <name type="scientific">Rhodovulum sulfidophilum</name>
    <name type="common">Rhodobacter sulfidophilus</name>
    <dbReference type="NCBI Taxonomy" id="35806"/>
    <lineage>
        <taxon>Bacteria</taxon>
        <taxon>Pseudomonadati</taxon>
        <taxon>Pseudomonadota</taxon>
        <taxon>Alphaproteobacteria</taxon>
        <taxon>Rhodobacterales</taxon>
        <taxon>Paracoccaceae</taxon>
        <taxon>Rhodovulum</taxon>
    </lineage>
</organism>
<gene>
    <name evidence="9" type="ORF">NHU_02474</name>
</gene>
<dbReference type="Pfam" id="PF00005">
    <property type="entry name" value="ABC_tran"/>
    <property type="match status" value="1"/>
</dbReference>
<dbReference type="InterPro" id="IPR003593">
    <property type="entry name" value="AAA+_ATPase"/>
</dbReference>
<dbReference type="InterPro" id="IPR050388">
    <property type="entry name" value="ABC_Ni/Peptide_Import"/>
</dbReference>
<comment type="subcellular location">
    <subcellularLocation>
        <location evidence="1">Cell inner membrane</location>
        <topology evidence="1">Peripheral membrane protein</topology>
    </subcellularLocation>
</comment>
<evidence type="ECO:0000256" key="7">
    <source>
        <dbReference type="ARBA" id="ARBA00023136"/>
    </source>
</evidence>
<keyword evidence="6 9" id="KW-0067">ATP-binding</keyword>
<reference evidence="9 10" key="1">
    <citation type="submission" date="2015-02" db="EMBL/GenBank/DDBJ databases">
        <title>Genome sequene of Rhodovulum sulfidophilum DSM 2351.</title>
        <authorList>
            <person name="Nagao N."/>
        </authorList>
    </citation>
    <scope>NUCLEOTIDE SEQUENCE [LARGE SCALE GENOMIC DNA]</scope>
    <source>
        <strain evidence="9 10">DSM 2351</strain>
    </source>
</reference>
<dbReference type="Pfam" id="PF08352">
    <property type="entry name" value="oligo_HPY"/>
    <property type="match status" value="1"/>
</dbReference>
<dbReference type="SUPFAM" id="SSF52540">
    <property type="entry name" value="P-loop containing nucleoside triphosphate hydrolases"/>
    <property type="match status" value="1"/>
</dbReference>
<evidence type="ECO:0000256" key="3">
    <source>
        <dbReference type="ARBA" id="ARBA00022448"/>
    </source>
</evidence>
<evidence type="ECO:0000256" key="4">
    <source>
        <dbReference type="ARBA" id="ARBA00022475"/>
    </source>
</evidence>
<proteinExistence type="inferred from homology"/>